<dbReference type="Proteomes" id="UP000770717">
    <property type="component" value="Unassembled WGS sequence"/>
</dbReference>
<dbReference type="AlphaFoldDB" id="A0A8J6JZG0"/>
<evidence type="ECO:0000313" key="2">
    <source>
        <dbReference type="Proteomes" id="UP000770717"/>
    </source>
</evidence>
<proteinExistence type="predicted"/>
<keyword evidence="2" id="KW-1185">Reference proteome</keyword>
<name>A0A8J6JZG0_ELECQ</name>
<protein>
    <submittedName>
        <fullName evidence="1">Uncharacterized protein</fullName>
    </submittedName>
</protein>
<accession>A0A8J6JZG0</accession>
<organism evidence="1 2">
    <name type="scientific">Eleutherodactylus coqui</name>
    <name type="common">Puerto Rican coqui</name>
    <dbReference type="NCBI Taxonomy" id="57060"/>
    <lineage>
        <taxon>Eukaryota</taxon>
        <taxon>Metazoa</taxon>
        <taxon>Chordata</taxon>
        <taxon>Craniata</taxon>
        <taxon>Vertebrata</taxon>
        <taxon>Euteleostomi</taxon>
        <taxon>Amphibia</taxon>
        <taxon>Batrachia</taxon>
        <taxon>Anura</taxon>
        <taxon>Neobatrachia</taxon>
        <taxon>Hyloidea</taxon>
        <taxon>Eleutherodactylidae</taxon>
        <taxon>Eleutherodactylinae</taxon>
        <taxon>Eleutherodactylus</taxon>
        <taxon>Eleutherodactylus</taxon>
    </lineage>
</organism>
<sequence>MGRVVDPSSIWSYHMHLQKKTFLLFPPSIFPSSVEVTSFTFEDEHYIKPRDLILLMKMVRSACGNYVSNNLHLSKRMNRIPT</sequence>
<comment type="caution">
    <text evidence="1">The sequence shown here is derived from an EMBL/GenBank/DDBJ whole genome shotgun (WGS) entry which is preliminary data.</text>
</comment>
<dbReference type="EMBL" id="WNTK01000013">
    <property type="protein sequence ID" value="KAG9473797.1"/>
    <property type="molecule type" value="Genomic_DNA"/>
</dbReference>
<gene>
    <name evidence="1" type="ORF">GDO78_004221</name>
</gene>
<reference evidence="1" key="1">
    <citation type="thesis" date="2020" institute="ProQuest LLC" country="789 East Eisenhower Parkway, Ann Arbor, MI, USA">
        <title>Comparative Genomics and Chromosome Evolution.</title>
        <authorList>
            <person name="Mudd A.B."/>
        </authorList>
    </citation>
    <scope>NUCLEOTIDE SEQUENCE</scope>
    <source>
        <strain evidence="1">HN-11 Male</strain>
        <tissue evidence="1">Kidney and liver</tissue>
    </source>
</reference>
<evidence type="ECO:0000313" key="1">
    <source>
        <dbReference type="EMBL" id="KAG9473797.1"/>
    </source>
</evidence>